<feature type="compositionally biased region" description="Low complexity" evidence="2">
    <location>
        <begin position="413"/>
        <end position="437"/>
    </location>
</feature>
<feature type="compositionally biased region" description="Polar residues" evidence="2">
    <location>
        <begin position="716"/>
        <end position="725"/>
    </location>
</feature>
<feature type="region of interest" description="Disordered" evidence="2">
    <location>
        <begin position="204"/>
        <end position="448"/>
    </location>
</feature>
<dbReference type="STRING" id="78915.A0A4P9XP48"/>
<feature type="compositionally biased region" description="Polar residues" evidence="2">
    <location>
        <begin position="564"/>
        <end position="575"/>
    </location>
</feature>
<dbReference type="Gene3D" id="1.20.58.80">
    <property type="entry name" value="Phosphotransferase system, lactose/cellobiose-type IIA subunit"/>
    <property type="match status" value="1"/>
</dbReference>
<keyword evidence="5" id="KW-1185">Reference proteome</keyword>
<evidence type="ECO:0000313" key="5">
    <source>
        <dbReference type="Proteomes" id="UP000271241"/>
    </source>
</evidence>
<feature type="domain" description="MIT" evidence="3">
    <location>
        <begin position="33"/>
        <end position="97"/>
    </location>
</feature>
<feature type="compositionally biased region" description="Polar residues" evidence="2">
    <location>
        <begin position="822"/>
        <end position="836"/>
    </location>
</feature>
<evidence type="ECO:0000256" key="1">
    <source>
        <dbReference type="SAM" id="Coils"/>
    </source>
</evidence>
<feature type="compositionally biased region" description="Pro residues" evidence="2">
    <location>
        <begin position="286"/>
        <end position="295"/>
    </location>
</feature>
<proteinExistence type="predicted"/>
<dbReference type="PANTHER" id="PTHR37327">
    <property type="entry name" value="CHROMOSOME 1, WHOLE GENOME SHOTGUN SEQUENCE"/>
    <property type="match status" value="1"/>
</dbReference>
<evidence type="ECO:0000256" key="2">
    <source>
        <dbReference type="SAM" id="MobiDB-lite"/>
    </source>
</evidence>
<sequence length="1300" mass="137218">MSHAESTMATAATAPSASDANGGNAFPTTQSMLTAAKARANTAVLMDGANNVDAALEAYRDAVHLLTMAMERMSAAHDVDRLRTIRNTYIDRIEALQQDASPATPIDSPDAHTSYTAQYPPVASHYGEHQSHATHLHSAQQMPASPRGSPHMPTSPHMTPLAHAHAPAPASPRSSPHASVLSPRSSSFAASLALAGERHPVYATQTAPHRSPSLQPQSHGAGPIHDGDAGVRRTPSPFHIDPRRGRLPPPPNYPPPSKPPVSTGSLRSPGPSTSSTTLSFSMGVLSPPPPGPPPAHALASSASSMRRPSPTPPMTGPASSGLPGARKEWQKSATLLKQRSMPTIANPPAEGAAVSEPAATRYTPPIPSSSTHPLARSVDAVHFTDGSRVKQPTTPTQGMVSPPLPELARGPQVVSSVDAMSAVDASRSYARSAAGGVTPSRSPAPVPTASGAMAVAGRTMATNSGGALVSRSFSPAHQRSRSGTPSERSIDMATAQGGNGAQGGSNGVAPTVGLGVPELRQRRRLRSDSSPLAIAPSVVSRPAESAVVHAKAPRAVVLTPVTSSEALPTASPTQFTSHRRSSSETTRSTAGVHDLSGEEKVQEASHASTVDVSKQTQGQKQPRLTDLPRAASSDQLSSSASAGRKQPVATGHRAHGSTVSLGAATTQESDKFQPPSVSPAIRPIDEMERLPLSEVAPFMFEDPEFSLQKTVSATPLSERANSASAAVSRHHKGKTNMEIMNAAEQSQRRDTTRAPPPPTLDIGAVKVMGPTTSPTSAPVGRRASRPDLSRSTSESSLRPDGQREFGAGGGEDGDMDDLAQSVVGQNPSASASSTSIDRVPRRKRSLAQLFHRRKQSSTSDIERLPALPSAELPPARPDAVAHSEEGAPVDVSSPPQSANRTLTAGDGGRKGDRSQAASPTPSNSAAVSPSPIVHRRSPSGLPANTTSMLADTIAVARRTRSAALPEALTTGLRSQHHYFSTLPARGAGAAEDSRRNLSGVVSPTSSRRTHGTSRPSLAAAPYMARHTMGNRRTSHASNGSGGSSTGSSGAGSTGKGRSGSGNASSIGITLFDVMREEPQSNVSLEQPPSSAELRPFWLMRCFERSITSGGFLTARLFVPRSLWLTKGVKLMVVDTKIQTCERLRDRLEKMAAVDLDDTDNAITALDELDDELHAAQNQLARKLDFIKESKRAKNSGLGIMSFNLGLKSVERIHATMTKDRMESLNEYVEALAKLFRACQLLDHWLRYYTARPASKERDHAVQRLHRASDFMRTVVCAFVMRDLASLYDKYTKRVREWMTD</sequence>
<feature type="compositionally biased region" description="Pro residues" evidence="2">
    <location>
        <begin position="247"/>
        <end position="259"/>
    </location>
</feature>
<feature type="compositionally biased region" description="Basic residues" evidence="2">
    <location>
        <begin position="840"/>
        <end position="855"/>
    </location>
</feature>
<dbReference type="Pfam" id="PF04212">
    <property type="entry name" value="MIT"/>
    <property type="match status" value="1"/>
</dbReference>
<feature type="region of interest" description="Disordered" evidence="2">
    <location>
        <begin position="743"/>
        <end position="945"/>
    </location>
</feature>
<name>A0A4P9XP48_9FUNG</name>
<feature type="compositionally biased region" description="Low complexity" evidence="2">
    <location>
        <begin position="156"/>
        <end position="183"/>
    </location>
</feature>
<feature type="region of interest" description="Disordered" evidence="2">
    <location>
        <begin position="126"/>
        <end position="183"/>
    </location>
</feature>
<feature type="compositionally biased region" description="Low complexity" evidence="2">
    <location>
        <begin position="260"/>
        <end position="281"/>
    </location>
</feature>
<keyword evidence="1" id="KW-0175">Coiled coil</keyword>
<feature type="compositionally biased region" description="Polar residues" evidence="2">
    <location>
        <begin position="893"/>
        <end position="902"/>
    </location>
</feature>
<dbReference type="PANTHER" id="PTHR37327:SF1">
    <property type="entry name" value="MICROTUBULE INTERACTING AND TRANSPORT DOMAIN-CONTAINING PROTEIN"/>
    <property type="match status" value="1"/>
</dbReference>
<evidence type="ECO:0000259" key="3">
    <source>
        <dbReference type="Pfam" id="PF04212"/>
    </source>
</evidence>
<evidence type="ECO:0000313" key="4">
    <source>
        <dbReference type="EMBL" id="RKP07201.1"/>
    </source>
</evidence>
<accession>A0A4P9XP48</accession>
<protein>
    <recommendedName>
        <fullName evidence="3">MIT domain-containing protein</fullName>
    </recommendedName>
</protein>
<feature type="compositionally biased region" description="Low complexity" evidence="2">
    <location>
        <begin position="630"/>
        <end position="642"/>
    </location>
</feature>
<feature type="compositionally biased region" description="Polar residues" evidence="2">
    <location>
        <begin position="204"/>
        <end position="218"/>
    </location>
</feature>
<gene>
    <name evidence="4" type="ORF">THASP1DRAFT_24601</name>
</gene>
<feature type="region of interest" description="Disordered" evidence="2">
    <location>
        <begin position="1"/>
        <end position="25"/>
    </location>
</feature>
<organism evidence="4 5">
    <name type="scientific">Thamnocephalis sphaerospora</name>
    <dbReference type="NCBI Taxonomy" id="78915"/>
    <lineage>
        <taxon>Eukaryota</taxon>
        <taxon>Fungi</taxon>
        <taxon>Fungi incertae sedis</taxon>
        <taxon>Zoopagomycota</taxon>
        <taxon>Zoopagomycotina</taxon>
        <taxon>Zoopagomycetes</taxon>
        <taxon>Zoopagales</taxon>
        <taxon>Sigmoideomycetaceae</taxon>
        <taxon>Thamnocephalis</taxon>
    </lineage>
</organism>
<feature type="coiled-coil region" evidence="1">
    <location>
        <begin position="1158"/>
        <end position="1185"/>
    </location>
</feature>
<dbReference type="OrthoDB" id="2245455at2759"/>
<feature type="compositionally biased region" description="Polar residues" evidence="2">
    <location>
        <begin position="657"/>
        <end position="667"/>
    </location>
</feature>
<feature type="compositionally biased region" description="Polar residues" evidence="2">
    <location>
        <begin position="465"/>
        <end position="487"/>
    </location>
</feature>
<feature type="compositionally biased region" description="Polar residues" evidence="2">
    <location>
        <begin position="915"/>
        <end position="927"/>
    </location>
</feature>
<feature type="compositionally biased region" description="Low complexity" evidence="2">
    <location>
        <begin position="864"/>
        <end position="873"/>
    </location>
</feature>
<reference evidence="5" key="1">
    <citation type="journal article" date="2018" name="Nat. Microbiol.">
        <title>Leveraging single-cell genomics to expand the fungal tree of life.</title>
        <authorList>
            <person name="Ahrendt S.R."/>
            <person name="Quandt C.A."/>
            <person name="Ciobanu D."/>
            <person name="Clum A."/>
            <person name="Salamov A."/>
            <person name="Andreopoulos B."/>
            <person name="Cheng J.F."/>
            <person name="Woyke T."/>
            <person name="Pelin A."/>
            <person name="Henrissat B."/>
            <person name="Reynolds N.K."/>
            <person name="Benny G.L."/>
            <person name="Smith M.E."/>
            <person name="James T.Y."/>
            <person name="Grigoriev I.V."/>
        </authorList>
    </citation>
    <scope>NUCLEOTIDE SEQUENCE [LARGE SCALE GENOMIC DNA]</scope>
    <source>
        <strain evidence="5">RSA 1356</strain>
    </source>
</reference>
<feature type="region of interest" description="Disordered" evidence="2">
    <location>
        <begin position="985"/>
        <end position="1063"/>
    </location>
</feature>
<dbReference type="Proteomes" id="UP000271241">
    <property type="component" value="Unassembled WGS sequence"/>
</dbReference>
<dbReference type="SUPFAM" id="SSF116846">
    <property type="entry name" value="MIT domain"/>
    <property type="match status" value="1"/>
</dbReference>
<feature type="compositionally biased region" description="Polar residues" evidence="2">
    <location>
        <begin position="605"/>
        <end position="622"/>
    </location>
</feature>
<dbReference type="EMBL" id="KZ992751">
    <property type="protein sequence ID" value="RKP07201.1"/>
    <property type="molecule type" value="Genomic_DNA"/>
</dbReference>
<feature type="compositionally biased region" description="Polar residues" evidence="2">
    <location>
        <begin position="331"/>
        <end position="343"/>
    </location>
</feature>
<feature type="compositionally biased region" description="Low complexity" evidence="2">
    <location>
        <begin position="296"/>
        <end position="308"/>
    </location>
</feature>
<feature type="compositionally biased region" description="Gly residues" evidence="2">
    <location>
        <begin position="1039"/>
        <end position="1059"/>
    </location>
</feature>
<feature type="compositionally biased region" description="Polar residues" evidence="2">
    <location>
        <begin position="390"/>
        <end position="399"/>
    </location>
</feature>
<feature type="compositionally biased region" description="Gly residues" evidence="2">
    <location>
        <begin position="497"/>
        <end position="506"/>
    </location>
</feature>
<feature type="region of interest" description="Disordered" evidence="2">
    <location>
        <begin position="564"/>
        <end position="678"/>
    </location>
</feature>
<dbReference type="InterPro" id="IPR036181">
    <property type="entry name" value="MIT_dom_sf"/>
</dbReference>
<dbReference type="InterPro" id="IPR007330">
    <property type="entry name" value="MIT_dom"/>
</dbReference>
<feature type="region of interest" description="Disordered" evidence="2">
    <location>
        <begin position="465"/>
        <end position="543"/>
    </location>
</feature>
<feature type="compositionally biased region" description="Low complexity" evidence="2">
    <location>
        <begin position="1"/>
        <end position="20"/>
    </location>
</feature>
<feature type="region of interest" description="Disordered" evidence="2">
    <location>
        <begin position="716"/>
        <end position="735"/>
    </location>
</feature>